<reference evidence="3" key="1">
    <citation type="submission" date="2022-02" db="EMBL/GenBank/DDBJ databases">
        <title>Vibrio sp. nov., a new bacterium isolated from Bohai sea, China.</title>
        <authorList>
            <person name="Yuan Y."/>
        </authorList>
    </citation>
    <scope>NUCLEOTIDE SEQUENCE</scope>
    <source>
        <strain evidence="3">DBSS07</strain>
    </source>
</reference>
<dbReference type="GO" id="GO:0004792">
    <property type="term" value="F:thiosulfate-cyanide sulfurtransferase activity"/>
    <property type="evidence" value="ECO:0007669"/>
    <property type="project" value="TreeGrafter"/>
</dbReference>
<dbReference type="AlphaFoldDB" id="A0A9X3HT46"/>
<sequence length="250" mass="27154">MLSDSQFLRYQRQVCLSDIGEVGQQRLLHSHVLVIGCGGLGSAAIMYLASAGVGKLVIVDDDAVDSSNLQRQVIYRQSDLEQSKVLSVQKQVANINPDCQVRTVGKRMDDSQLSLEVMLADLVLDCCDNMPTRQSINKACFNSQTPLVTAAAIGWQGQLSVFDFTGDDVPCYRCAYPFDELPQEMNCAAGGIVGPVVGTMGNLQALAAIQKISVGEFLLPTNTIKMFDGKSMDWQQLSITKDSQCTTCSK</sequence>
<dbReference type="SUPFAM" id="SSF69572">
    <property type="entry name" value="Activating enzymes of the ubiquitin-like proteins"/>
    <property type="match status" value="1"/>
</dbReference>
<dbReference type="InterPro" id="IPR035985">
    <property type="entry name" value="Ubiquitin-activating_enz"/>
</dbReference>
<evidence type="ECO:0000259" key="2">
    <source>
        <dbReference type="Pfam" id="PF00899"/>
    </source>
</evidence>
<dbReference type="FunFam" id="3.40.50.720:FF:000080">
    <property type="entry name" value="Thiazole biosynthesis adenylyltransferase ThiF"/>
    <property type="match status" value="1"/>
</dbReference>
<accession>A0A9X3HT46</accession>
<name>A0A9X3HT46_9VIBR</name>
<dbReference type="Pfam" id="PF00899">
    <property type="entry name" value="ThiF"/>
    <property type="match status" value="1"/>
</dbReference>
<dbReference type="Gene3D" id="3.40.50.720">
    <property type="entry name" value="NAD(P)-binding Rossmann-like Domain"/>
    <property type="match status" value="1"/>
</dbReference>
<evidence type="ECO:0000256" key="1">
    <source>
        <dbReference type="ARBA" id="ARBA00009919"/>
    </source>
</evidence>
<dbReference type="InterPro" id="IPR000594">
    <property type="entry name" value="ThiF_NAD_FAD-bd"/>
</dbReference>
<comment type="caution">
    <text evidence="3">The sequence shown here is derived from an EMBL/GenBank/DDBJ whole genome shotgun (WGS) entry which is preliminary data.</text>
</comment>
<dbReference type="GO" id="GO:0008641">
    <property type="term" value="F:ubiquitin-like modifier activating enzyme activity"/>
    <property type="evidence" value="ECO:0007669"/>
    <property type="project" value="InterPro"/>
</dbReference>
<gene>
    <name evidence="3" type="ORF">MD483_13375</name>
</gene>
<keyword evidence="4" id="KW-1185">Reference proteome</keyword>
<dbReference type="EMBL" id="JAKRRX010000075">
    <property type="protein sequence ID" value="MCW8334812.1"/>
    <property type="molecule type" value="Genomic_DNA"/>
</dbReference>
<dbReference type="PANTHER" id="PTHR10953:SF240">
    <property type="entry name" value="SULFUR CARRIER PROTEIN THIS ADENYLYLTRANSFERASE"/>
    <property type="match status" value="1"/>
</dbReference>
<comment type="similarity">
    <text evidence="1">Belongs to the HesA/MoeB/ThiF family.</text>
</comment>
<organism evidence="3 4">
    <name type="scientific">Vibrio paucivorans</name>
    <dbReference type="NCBI Taxonomy" id="2829489"/>
    <lineage>
        <taxon>Bacteria</taxon>
        <taxon>Pseudomonadati</taxon>
        <taxon>Pseudomonadota</taxon>
        <taxon>Gammaproteobacteria</taxon>
        <taxon>Vibrionales</taxon>
        <taxon>Vibrionaceae</taxon>
        <taxon>Vibrio</taxon>
    </lineage>
</organism>
<dbReference type="GO" id="GO:0008146">
    <property type="term" value="F:sulfotransferase activity"/>
    <property type="evidence" value="ECO:0007669"/>
    <property type="project" value="TreeGrafter"/>
</dbReference>
<dbReference type="CDD" id="cd00757">
    <property type="entry name" value="ThiF_MoeB_HesA_family"/>
    <property type="match status" value="1"/>
</dbReference>
<evidence type="ECO:0000313" key="3">
    <source>
        <dbReference type="EMBL" id="MCW8334812.1"/>
    </source>
</evidence>
<dbReference type="RefSeq" id="WP_265688149.1">
    <property type="nucleotide sequence ID" value="NZ_JAKRRX010000075.1"/>
</dbReference>
<feature type="domain" description="THIF-type NAD/FAD binding fold" evidence="2">
    <location>
        <begin position="10"/>
        <end position="246"/>
    </location>
</feature>
<dbReference type="PANTHER" id="PTHR10953">
    <property type="entry name" value="UBIQUITIN-ACTIVATING ENZYME E1"/>
    <property type="match status" value="1"/>
</dbReference>
<dbReference type="GO" id="GO:0005829">
    <property type="term" value="C:cytosol"/>
    <property type="evidence" value="ECO:0007669"/>
    <property type="project" value="TreeGrafter"/>
</dbReference>
<protein>
    <submittedName>
        <fullName evidence="3">HesA/MoeB/ThiF family protein</fullName>
    </submittedName>
</protein>
<dbReference type="InterPro" id="IPR045886">
    <property type="entry name" value="ThiF/MoeB/HesA"/>
</dbReference>
<proteinExistence type="inferred from homology"/>
<dbReference type="Proteomes" id="UP001155586">
    <property type="component" value="Unassembled WGS sequence"/>
</dbReference>
<dbReference type="GO" id="GO:0016779">
    <property type="term" value="F:nucleotidyltransferase activity"/>
    <property type="evidence" value="ECO:0007669"/>
    <property type="project" value="TreeGrafter"/>
</dbReference>
<evidence type="ECO:0000313" key="4">
    <source>
        <dbReference type="Proteomes" id="UP001155586"/>
    </source>
</evidence>